<dbReference type="AlphaFoldDB" id="A0AAV5TQZ1"/>
<dbReference type="EMBL" id="BTSX01000004">
    <property type="protein sequence ID" value="GMS96898.1"/>
    <property type="molecule type" value="Genomic_DNA"/>
</dbReference>
<organism evidence="3 4">
    <name type="scientific">Pristionchus entomophagus</name>
    <dbReference type="NCBI Taxonomy" id="358040"/>
    <lineage>
        <taxon>Eukaryota</taxon>
        <taxon>Metazoa</taxon>
        <taxon>Ecdysozoa</taxon>
        <taxon>Nematoda</taxon>
        <taxon>Chromadorea</taxon>
        <taxon>Rhabditida</taxon>
        <taxon>Rhabditina</taxon>
        <taxon>Diplogasteromorpha</taxon>
        <taxon>Diplogasteroidea</taxon>
        <taxon>Neodiplogasteridae</taxon>
        <taxon>Pristionchus</taxon>
    </lineage>
</organism>
<evidence type="ECO:0000313" key="3">
    <source>
        <dbReference type="EMBL" id="GMS96898.1"/>
    </source>
</evidence>
<evidence type="ECO:0000313" key="4">
    <source>
        <dbReference type="Proteomes" id="UP001432027"/>
    </source>
</evidence>
<evidence type="ECO:0000256" key="1">
    <source>
        <dbReference type="SAM" id="MobiDB-lite"/>
    </source>
</evidence>
<keyword evidence="4" id="KW-1185">Reference proteome</keyword>
<feature type="region of interest" description="Disordered" evidence="1">
    <location>
        <begin position="118"/>
        <end position="139"/>
    </location>
</feature>
<dbReference type="GO" id="GO:0008061">
    <property type="term" value="F:chitin binding"/>
    <property type="evidence" value="ECO:0007669"/>
    <property type="project" value="InterPro"/>
</dbReference>
<comment type="caution">
    <text evidence="3">The sequence shown here is derived from an EMBL/GenBank/DDBJ whole genome shotgun (WGS) entry which is preliminary data.</text>
</comment>
<feature type="domain" description="Chitin-binding type-2" evidence="2">
    <location>
        <begin position="1"/>
        <end position="43"/>
    </location>
</feature>
<reference evidence="3" key="1">
    <citation type="submission" date="2023-10" db="EMBL/GenBank/DDBJ databases">
        <title>Genome assembly of Pristionchus species.</title>
        <authorList>
            <person name="Yoshida K."/>
            <person name="Sommer R.J."/>
        </authorList>
    </citation>
    <scope>NUCLEOTIDE SEQUENCE</scope>
    <source>
        <strain evidence="3">RS0144</strain>
    </source>
</reference>
<dbReference type="InterPro" id="IPR002557">
    <property type="entry name" value="Chitin-bd_dom"/>
</dbReference>
<proteinExistence type="predicted"/>
<dbReference type="PROSITE" id="PS50940">
    <property type="entry name" value="CHIT_BIND_II"/>
    <property type="match status" value="1"/>
</dbReference>
<dbReference type="Proteomes" id="UP001432027">
    <property type="component" value="Unassembled WGS sequence"/>
</dbReference>
<sequence length="171" mass="18962">GCSKEFYGYWGNELEVAHCAGDLYFNPITLACEAKEKVPKCNDANDAKLDCGKVAEGWYAKGCSQEFNGCWDNEVSNSSLSKGSFESSFRSSSESVREITTSIRSLTDAERRKMFPSEMMRKRPSPTAARSKMESTPKDAITSSTCAGRIVYTLWYAPVVSTTIHSLRYAT</sequence>
<feature type="non-terminal residue" evidence="3">
    <location>
        <position position="1"/>
    </location>
</feature>
<accession>A0AAV5TQZ1</accession>
<name>A0AAV5TQZ1_9BILA</name>
<gene>
    <name evidence="3" type="ORF">PENTCL1PPCAC_19073</name>
</gene>
<dbReference type="GO" id="GO:0005576">
    <property type="term" value="C:extracellular region"/>
    <property type="evidence" value="ECO:0007669"/>
    <property type="project" value="InterPro"/>
</dbReference>
<evidence type="ECO:0000259" key="2">
    <source>
        <dbReference type="PROSITE" id="PS50940"/>
    </source>
</evidence>
<protein>
    <recommendedName>
        <fullName evidence="2">Chitin-binding type-2 domain-containing protein</fullName>
    </recommendedName>
</protein>